<gene>
    <name evidence="1" type="ORF">B4N89_18175</name>
</gene>
<name>A0A1T3P149_9ACTN</name>
<dbReference type="STRING" id="159449.B4N89_18175"/>
<sequence>MVVSVSAVLLLGVTVVFFVRKSSLKPMHAIICALLGFYLSSTSMAPSIRDAGTSFAGVVNGIHF</sequence>
<protein>
    <submittedName>
        <fullName evidence="1">DUF2304 domain-containing protein</fullName>
    </submittedName>
</protein>
<comment type="caution">
    <text evidence="1">The sequence shown here is derived from an EMBL/GenBank/DDBJ whole genome shotgun (WGS) entry which is preliminary data.</text>
</comment>
<organism evidence="1 2">
    <name type="scientific">Embleya scabrispora</name>
    <dbReference type="NCBI Taxonomy" id="159449"/>
    <lineage>
        <taxon>Bacteria</taxon>
        <taxon>Bacillati</taxon>
        <taxon>Actinomycetota</taxon>
        <taxon>Actinomycetes</taxon>
        <taxon>Kitasatosporales</taxon>
        <taxon>Streptomycetaceae</taxon>
        <taxon>Embleya</taxon>
    </lineage>
</organism>
<keyword evidence="2" id="KW-1185">Reference proteome</keyword>
<evidence type="ECO:0000313" key="1">
    <source>
        <dbReference type="EMBL" id="OPC82610.1"/>
    </source>
</evidence>
<proteinExistence type="predicted"/>
<evidence type="ECO:0000313" key="2">
    <source>
        <dbReference type="Proteomes" id="UP000190037"/>
    </source>
</evidence>
<reference evidence="1 2" key="1">
    <citation type="submission" date="2017-03" db="EMBL/GenBank/DDBJ databases">
        <title>Draft genome sequence of Streptomyces scabrisporus NF3, endophyte isolated from Amphipterygium adstringens.</title>
        <authorList>
            <person name="Vazquez M."/>
            <person name="Ceapa C.D."/>
            <person name="Rodriguez Luna D."/>
            <person name="Sanchez Esquivel S."/>
        </authorList>
    </citation>
    <scope>NUCLEOTIDE SEQUENCE [LARGE SCALE GENOMIC DNA]</scope>
    <source>
        <strain evidence="1 2">NF3</strain>
    </source>
</reference>
<dbReference type="OrthoDB" id="3873606at2"/>
<dbReference type="Proteomes" id="UP000190037">
    <property type="component" value="Unassembled WGS sequence"/>
</dbReference>
<dbReference type="EMBL" id="MWQN01000001">
    <property type="protein sequence ID" value="OPC82610.1"/>
    <property type="molecule type" value="Genomic_DNA"/>
</dbReference>
<dbReference type="AlphaFoldDB" id="A0A1T3P149"/>
<accession>A0A1T3P149</accession>